<evidence type="ECO:0000313" key="2">
    <source>
        <dbReference type="EMBL" id="KIK33786.1"/>
    </source>
</evidence>
<evidence type="ECO:0000313" key="3">
    <source>
        <dbReference type="Proteomes" id="UP000054485"/>
    </source>
</evidence>
<keyword evidence="3" id="KW-1185">Reference proteome</keyword>
<dbReference type="HOGENOM" id="CLU_2543500_0_0_1"/>
<accession>A0A0C9ZWI5</accession>
<dbReference type="InParanoid" id="A0A0C9ZWI5"/>
<dbReference type="OrthoDB" id="2688224at2759"/>
<reference evidence="3" key="2">
    <citation type="submission" date="2015-01" db="EMBL/GenBank/DDBJ databases">
        <title>Evolutionary Origins and Diversification of the Mycorrhizal Mutualists.</title>
        <authorList>
            <consortium name="DOE Joint Genome Institute"/>
            <consortium name="Mycorrhizal Genomics Consortium"/>
            <person name="Kohler A."/>
            <person name="Kuo A."/>
            <person name="Nagy L.G."/>
            <person name="Floudas D."/>
            <person name="Copeland A."/>
            <person name="Barry K.W."/>
            <person name="Cichocki N."/>
            <person name="Veneault-Fourrey C."/>
            <person name="LaButti K."/>
            <person name="Lindquist E.A."/>
            <person name="Lipzen A."/>
            <person name="Lundell T."/>
            <person name="Morin E."/>
            <person name="Murat C."/>
            <person name="Riley R."/>
            <person name="Ohm R."/>
            <person name="Sun H."/>
            <person name="Tunlid A."/>
            <person name="Henrissat B."/>
            <person name="Grigoriev I.V."/>
            <person name="Hibbett D.S."/>
            <person name="Martin F."/>
        </authorList>
    </citation>
    <scope>NUCLEOTIDE SEQUENCE [LARGE SCALE GENOMIC DNA]</scope>
    <source>
        <strain evidence="3">UH-Slu-Lm8-n1</strain>
    </source>
</reference>
<evidence type="ECO:0000256" key="1">
    <source>
        <dbReference type="SAM" id="MobiDB-lite"/>
    </source>
</evidence>
<reference evidence="2 3" key="1">
    <citation type="submission" date="2014-04" db="EMBL/GenBank/DDBJ databases">
        <authorList>
            <consortium name="DOE Joint Genome Institute"/>
            <person name="Kuo A."/>
            <person name="Ruytinx J."/>
            <person name="Rineau F."/>
            <person name="Colpaert J."/>
            <person name="Kohler A."/>
            <person name="Nagy L.G."/>
            <person name="Floudas D."/>
            <person name="Copeland A."/>
            <person name="Barry K.W."/>
            <person name="Cichocki N."/>
            <person name="Veneault-Fourrey C."/>
            <person name="LaButti K."/>
            <person name="Lindquist E.A."/>
            <person name="Lipzen A."/>
            <person name="Lundell T."/>
            <person name="Morin E."/>
            <person name="Murat C."/>
            <person name="Sun H."/>
            <person name="Tunlid A."/>
            <person name="Henrissat B."/>
            <person name="Grigoriev I.V."/>
            <person name="Hibbett D.S."/>
            <person name="Martin F."/>
            <person name="Nordberg H.P."/>
            <person name="Cantor M.N."/>
            <person name="Hua S.X."/>
        </authorList>
    </citation>
    <scope>NUCLEOTIDE SEQUENCE [LARGE SCALE GENOMIC DNA]</scope>
    <source>
        <strain evidence="2 3">UH-Slu-Lm8-n1</strain>
    </source>
</reference>
<feature type="compositionally biased region" description="Basic and acidic residues" evidence="1">
    <location>
        <begin position="7"/>
        <end position="18"/>
    </location>
</feature>
<dbReference type="EMBL" id="KN835869">
    <property type="protein sequence ID" value="KIK33786.1"/>
    <property type="molecule type" value="Genomic_DNA"/>
</dbReference>
<dbReference type="Proteomes" id="UP000054485">
    <property type="component" value="Unassembled WGS sequence"/>
</dbReference>
<sequence length="89" mass="10219">MLYQSTNKHDTSKQLAKQERRHTRIRRQQSSESTILALNIYTGDLPLKAHHSLSANQSNNINLASYLGEHRDDPAIKNFIPKLKDHLLS</sequence>
<protein>
    <submittedName>
        <fullName evidence="2">Uncharacterized protein</fullName>
    </submittedName>
</protein>
<name>A0A0C9ZWI5_9AGAM</name>
<dbReference type="AlphaFoldDB" id="A0A0C9ZWI5"/>
<proteinExistence type="predicted"/>
<organism evidence="2 3">
    <name type="scientific">Suillus luteus UH-Slu-Lm8-n1</name>
    <dbReference type="NCBI Taxonomy" id="930992"/>
    <lineage>
        <taxon>Eukaryota</taxon>
        <taxon>Fungi</taxon>
        <taxon>Dikarya</taxon>
        <taxon>Basidiomycota</taxon>
        <taxon>Agaricomycotina</taxon>
        <taxon>Agaricomycetes</taxon>
        <taxon>Agaricomycetidae</taxon>
        <taxon>Boletales</taxon>
        <taxon>Suillineae</taxon>
        <taxon>Suillaceae</taxon>
        <taxon>Suillus</taxon>
    </lineage>
</organism>
<gene>
    <name evidence="2" type="ORF">CY34DRAFT_99004</name>
</gene>
<feature type="region of interest" description="Disordered" evidence="1">
    <location>
        <begin position="1"/>
        <end position="30"/>
    </location>
</feature>